<dbReference type="InterPro" id="IPR038005">
    <property type="entry name" value="RX-like_CC"/>
</dbReference>
<dbReference type="InterPro" id="IPR002182">
    <property type="entry name" value="NB-ARC"/>
</dbReference>
<dbReference type="InterPro" id="IPR055414">
    <property type="entry name" value="LRR_R13L4/SHOC2-like"/>
</dbReference>
<gene>
    <name evidence="9" type="primary">LOC107405605</name>
</gene>
<dbReference type="InterPro" id="IPR027417">
    <property type="entry name" value="P-loop_NTPase"/>
</dbReference>
<evidence type="ECO:0000259" key="4">
    <source>
        <dbReference type="Pfam" id="PF00931"/>
    </source>
</evidence>
<evidence type="ECO:0000259" key="6">
    <source>
        <dbReference type="Pfam" id="PF23559"/>
    </source>
</evidence>
<feature type="domain" description="NB-ARC" evidence="4">
    <location>
        <begin position="143"/>
        <end position="308"/>
    </location>
</feature>
<dbReference type="InterPro" id="IPR041118">
    <property type="entry name" value="Rx_N"/>
</dbReference>
<dbReference type="Pfam" id="PF23598">
    <property type="entry name" value="LRR_14"/>
    <property type="match status" value="1"/>
</dbReference>
<keyword evidence="8" id="KW-1185">Reference proteome</keyword>
<reference evidence="9" key="1">
    <citation type="submission" date="2025-08" db="UniProtKB">
        <authorList>
            <consortium name="RefSeq"/>
        </authorList>
    </citation>
    <scope>IDENTIFICATION</scope>
    <source>
        <tissue evidence="9">Seedling</tissue>
    </source>
</reference>
<dbReference type="Gene3D" id="1.10.10.10">
    <property type="entry name" value="Winged helix-like DNA-binding domain superfamily/Winged helix DNA-binding domain"/>
    <property type="match status" value="1"/>
</dbReference>
<dbReference type="SUPFAM" id="SSF52540">
    <property type="entry name" value="P-loop containing nucleoside triphosphate hydrolases"/>
    <property type="match status" value="1"/>
</dbReference>
<evidence type="ECO:0000256" key="3">
    <source>
        <dbReference type="ARBA" id="ARBA00022821"/>
    </source>
</evidence>
<dbReference type="Pfam" id="PF00931">
    <property type="entry name" value="NB-ARC"/>
    <property type="match status" value="1"/>
</dbReference>
<dbReference type="GeneID" id="107405605"/>
<protein>
    <submittedName>
        <fullName evidence="9">Disease resistance protein RPP13</fullName>
    </submittedName>
</protein>
<dbReference type="RefSeq" id="XP_060671329.1">
    <property type="nucleotide sequence ID" value="XM_060815346.1"/>
</dbReference>
<accession>A0ABM4A3N1</accession>
<dbReference type="InterPro" id="IPR032675">
    <property type="entry name" value="LRR_dom_sf"/>
</dbReference>
<keyword evidence="1" id="KW-0677">Repeat</keyword>
<dbReference type="InterPro" id="IPR042197">
    <property type="entry name" value="Apaf_helical"/>
</dbReference>
<dbReference type="CDD" id="cd14798">
    <property type="entry name" value="RX-CC_like"/>
    <property type="match status" value="1"/>
</dbReference>
<feature type="domain" description="Disease resistance N-terminal" evidence="5">
    <location>
        <begin position="5"/>
        <end position="90"/>
    </location>
</feature>
<evidence type="ECO:0000313" key="8">
    <source>
        <dbReference type="Proteomes" id="UP001652623"/>
    </source>
</evidence>
<evidence type="ECO:0000256" key="2">
    <source>
        <dbReference type="ARBA" id="ARBA00022741"/>
    </source>
</evidence>
<dbReference type="Gene3D" id="1.10.8.430">
    <property type="entry name" value="Helical domain of apoptotic protease-activating factors"/>
    <property type="match status" value="1"/>
</dbReference>
<dbReference type="InterPro" id="IPR058922">
    <property type="entry name" value="WHD_DRP"/>
</dbReference>
<dbReference type="Pfam" id="PF18052">
    <property type="entry name" value="Rx_N"/>
    <property type="match status" value="1"/>
</dbReference>
<feature type="domain" description="Disease resistance R13L4/SHOC-2-like LRR" evidence="7">
    <location>
        <begin position="535"/>
        <end position="841"/>
    </location>
</feature>
<dbReference type="Pfam" id="PF23559">
    <property type="entry name" value="WHD_DRP"/>
    <property type="match status" value="1"/>
</dbReference>
<proteinExistence type="predicted"/>
<evidence type="ECO:0000259" key="5">
    <source>
        <dbReference type="Pfam" id="PF18052"/>
    </source>
</evidence>
<keyword evidence="2" id="KW-0547">Nucleotide-binding</keyword>
<dbReference type="InterPro" id="IPR036388">
    <property type="entry name" value="WH-like_DNA-bd_sf"/>
</dbReference>
<dbReference type="Gene3D" id="3.80.10.10">
    <property type="entry name" value="Ribonuclease Inhibitor"/>
    <property type="match status" value="1"/>
</dbReference>
<dbReference type="Proteomes" id="UP001652623">
    <property type="component" value="Chromosome 3"/>
</dbReference>
<feature type="domain" description="Disease resistance protein winged helix" evidence="6">
    <location>
        <begin position="391"/>
        <end position="464"/>
    </location>
</feature>
<dbReference type="Gene3D" id="3.40.50.300">
    <property type="entry name" value="P-loop containing nucleotide triphosphate hydrolases"/>
    <property type="match status" value="1"/>
</dbReference>
<dbReference type="PANTHER" id="PTHR23155:SF1193">
    <property type="entry name" value="DISEASE RESISTANCE PROTEIN RPP13-RELATED"/>
    <property type="match status" value="1"/>
</dbReference>
<dbReference type="SUPFAM" id="SSF52058">
    <property type="entry name" value="L domain-like"/>
    <property type="match status" value="1"/>
</dbReference>
<dbReference type="PANTHER" id="PTHR23155">
    <property type="entry name" value="DISEASE RESISTANCE PROTEIN RP"/>
    <property type="match status" value="1"/>
</dbReference>
<evidence type="ECO:0000313" key="9">
    <source>
        <dbReference type="RefSeq" id="XP_060671329.1"/>
    </source>
</evidence>
<dbReference type="InterPro" id="IPR044974">
    <property type="entry name" value="Disease_R_plants"/>
</dbReference>
<organism evidence="8 9">
    <name type="scientific">Ziziphus jujuba</name>
    <name type="common">Chinese jujube</name>
    <name type="synonym">Ziziphus sativa</name>
    <dbReference type="NCBI Taxonomy" id="326968"/>
    <lineage>
        <taxon>Eukaryota</taxon>
        <taxon>Viridiplantae</taxon>
        <taxon>Streptophyta</taxon>
        <taxon>Embryophyta</taxon>
        <taxon>Tracheophyta</taxon>
        <taxon>Spermatophyta</taxon>
        <taxon>Magnoliopsida</taxon>
        <taxon>eudicotyledons</taxon>
        <taxon>Gunneridae</taxon>
        <taxon>Pentapetalae</taxon>
        <taxon>rosids</taxon>
        <taxon>fabids</taxon>
        <taxon>Rosales</taxon>
        <taxon>Rhamnaceae</taxon>
        <taxon>Paliureae</taxon>
        <taxon>Ziziphus</taxon>
    </lineage>
</organism>
<name>A0ABM4A3N1_ZIZJJ</name>
<dbReference type="PRINTS" id="PR00364">
    <property type="entry name" value="DISEASERSIST"/>
</dbReference>
<evidence type="ECO:0000259" key="7">
    <source>
        <dbReference type="Pfam" id="PF23598"/>
    </source>
</evidence>
<keyword evidence="3" id="KW-0611">Plant defense</keyword>
<evidence type="ECO:0000256" key="1">
    <source>
        <dbReference type="ARBA" id="ARBA00022737"/>
    </source>
</evidence>
<sequence length="858" mass="98982">MTEAVVGFVLERLENLLIHEADLLRTVKGDVNLLQDDLRIMNAFLKDSEGKGDGQEMVEVLIDLIRKAAFGAEDVINTYMAQVIKQRRRKLPMKLFHCFDQALVLHQAQSRANEEAEQSLQQRRRNVEEEDVVGFGNDTAKLVYQLLDRSRSQRKVISIIGMGGLGKTTLARKVYNNTRIKNHFAHCAWVNVSQEYKTRALILDILKCVGPISEETYNMSDEKLKGELRDKLKGKRYFVVMDDVWKPQFWDEMRACFPNDSNGSRILITSREKEVASNAGSNPPYFLPFLDKEESWELLCKKVFQEEKCPSNLESLGRQLAESCKGLPLSIVVLGGILAKKDKTPQTWSNLIGNVNWFLIDDDNKRCSDILALSYSYLPRKLRVCFLYVGVFPEDFLIPARTLIQMWVAEGFISVQNDSRKMDEIDVAEYYLEQLIDRSLIQVASRKSDGGVKTCRIHDLVRDFCIKMSIQEKFYEVRVNSADLRRSSNSSIPRRLSIQGNIDSESISSSRTSNNSISVGSLLLFNSYSHYNPLKWALKNFRFVRLLSVEVSDSSHRSRTFPKEIGQLVFLRYLKIAYTGRIRMASAGRRYLVYYWKSFPASICKLPYLETIHVEGWIVKYIPNEIWMMKQLRHLCARYGIELKPPSKIGHTLSNLKVLSFVQVDKETSILFRKSLFPNLRKLHLGKWFRRQIDESMASEILASLESLRNLQILKLSNFKFWQRLDLFPSSSSSSKLTKITFVDCEYLDSNHLMGSLGKLANLRILKIRGWLSSPSQLHFMAGEFPQLEVFKMIGLRDIETWELETHAMPNLKHLVIERCTSLRNLPDELWSLANLRMVEVSNIEADLKEKLVIKQSR</sequence>